<dbReference type="EMBL" id="JACEIK010003165">
    <property type="protein sequence ID" value="MCD9640644.1"/>
    <property type="molecule type" value="Genomic_DNA"/>
</dbReference>
<evidence type="ECO:0000313" key="2">
    <source>
        <dbReference type="Proteomes" id="UP000823775"/>
    </source>
</evidence>
<sequence>MSTRYRDQIPYATVCTNLNWAGNLPTQLAKVLFGSCLVKTAVMQCSSAAGAVYLSNGRASLF</sequence>
<keyword evidence="2" id="KW-1185">Reference proteome</keyword>
<gene>
    <name evidence="1" type="ORF">HAX54_026052</name>
</gene>
<name>A0ABS8V3B1_DATST</name>
<feature type="non-terminal residue" evidence="1">
    <location>
        <position position="62"/>
    </location>
</feature>
<dbReference type="Proteomes" id="UP000823775">
    <property type="component" value="Unassembled WGS sequence"/>
</dbReference>
<protein>
    <submittedName>
        <fullName evidence="1">Uncharacterized protein</fullName>
    </submittedName>
</protein>
<evidence type="ECO:0000313" key="1">
    <source>
        <dbReference type="EMBL" id="MCD9640644.1"/>
    </source>
</evidence>
<proteinExistence type="predicted"/>
<reference evidence="1 2" key="1">
    <citation type="journal article" date="2021" name="BMC Genomics">
        <title>Datura genome reveals duplications of psychoactive alkaloid biosynthetic genes and high mutation rate following tissue culture.</title>
        <authorList>
            <person name="Rajewski A."/>
            <person name="Carter-House D."/>
            <person name="Stajich J."/>
            <person name="Litt A."/>
        </authorList>
    </citation>
    <scope>NUCLEOTIDE SEQUENCE [LARGE SCALE GENOMIC DNA]</scope>
    <source>
        <strain evidence="1">AR-01</strain>
    </source>
</reference>
<accession>A0ABS8V3B1</accession>
<comment type="caution">
    <text evidence="1">The sequence shown here is derived from an EMBL/GenBank/DDBJ whole genome shotgun (WGS) entry which is preliminary data.</text>
</comment>
<organism evidence="1 2">
    <name type="scientific">Datura stramonium</name>
    <name type="common">Jimsonweed</name>
    <name type="synonym">Common thornapple</name>
    <dbReference type="NCBI Taxonomy" id="4076"/>
    <lineage>
        <taxon>Eukaryota</taxon>
        <taxon>Viridiplantae</taxon>
        <taxon>Streptophyta</taxon>
        <taxon>Embryophyta</taxon>
        <taxon>Tracheophyta</taxon>
        <taxon>Spermatophyta</taxon>
        <taxon>Magnoliopsida</taxon>
        <taxon>eudicotyledons</taxon>
        <taxon>Gunneridae</taxon>
        <taxon>Pentapetalae</taxon>
        <taxon>asterids</taxon>
        <taxon>lamiids</taxon>
        <taxon>Solanales</taxon>
        <taxon>Solanaceae</taxon>
        <taxon>Solanoideae</taxon>
        <taxon>Datureae</taxon>
        <taxon>Datura</taxon>
    </lineage>
</organism>